<dbReference type="AlphaFoldDB" id="A0A8J1XZA3"/>
<evidence type="ECO:0000256" key="6">
    <source>
        <dbReference type="ARBA" id="ARBA00023136"/>
    </source>
</evidence>
<dbReference type="GO" id="GO:0015293">
    <property type="term" value="F:symporter activity"/>
    <property type="evidence" value="ECO:0007669"/>
    <property type="project" value="UniProtKB-KW"/>
</dbReference>
<dbReference type="OrthoDB" id="2985014at2759"/>
<dbReference type="PANTHER" id="PTHR11662:SF399">
    <property type="entry name" value="FI19708P1-RELATED"/>
    <property type="match status" value="1"/>
</dbReference>
<dbReference type="InterPro" id="IPR011701">
    <property type="entry name" value="MFS"/>
</dbReference>
<keyword evidence="3" id="KW-0812">Transmembrane</keyword>
<comment type="caution">
    <text evidence="7">The sequence shown here is derived from an EMBL/GenBank/DDBJ whole genome shotgun (WGS) entry which is preliminary data.</text>
</comment>
<reference evidence="7" key="1">
    <citation type="submission" date="2022-03" db="EMBL/GenBank/DDBJ databases">
        <authorList>
            <person name="Martin C."/>
        </authorList>
    </citation>
    <scope>NUCLEOTIDE SEQUENCE</scope>
</reference>
<dbReference type="FunFam" id="1.20.1250.20:FF:000423">
    <property type="entry name" value="Putative inorganic phosphate cotransporter-like Protein"/>
    <property type="match status" value="2"/>
</dbReference>
<accession>A0A8J1XZA3</accession>
<comment type="subcellular location">
    <subcellularLocation>
        <location evidence="1">Membrane</location>
        <topology evidence="1">Multi-pass membrane protein</topology>
    </subcellularLocation>
</comment>
<gene>
    <name evidence="7" type="ORF">OFUS_LOCUS1225</name>
</gene>
<sequence>MKSLDKPENIWRSCRMMQAYMGFIGFLVMIAMRVNISMSIICMVNSKEGQNGEFDWDKETQGWILGAYFYGYIITQIPGGWLSDKVGTKRIFGCSLFVCAIATVMTPMGARLGGPYMVMVLRFIVGLSTGCSFPAFHSFWGRWAPVYERTKLILFTNSGGGLGALLGLTVSGALCQIDSSLWPLTFYMPGGLTFFWLYLWYQNVYDSPDEHPTISQQELKHIKAGVTSKKTETLTVPWVDILQSQALWGLLLCHVCANWVVHAMTTSGPTYSKDVFKVEPGANGLISGVGVVVGISSTVISGQLADSLRQSGTWSTSGVRKLFQIFGTLLPSVFTIWLSFLDYNNFYLAMFLMMFATLFTGPVRSGYQVNHVDIAPRFAGTLFGITNTIATIPGMVAPILIGRMTKNGTRDEWQSVAFMNTAINLLGTIFFITMGKGEIQHWAQAQFKYTGLTNKTDSTIHLPDMEKSQKTSFWSFWTSCRMVQAYIAFFGFFFVYGLRVNMSMSIVCMVKQTRETSNQTLANLTSEINQTHDDDDPCVRGLGGKKAGYAGEFEWPKELQGWVLSSFYYGYISTQILGGWLSDSLGPKKVFGVAMFVNMLSTLLTPIGARKGGVIAVIILRVILGMAQGVAFPVFHAFWSRWAPLYERSFLILFSTSGAGLGSLIVMGTSGLLCQYGFDGGWPSIFYIYGGLSFLWLLCWVFFIYDSPQQHPRISPEEMKHIEDGIPQVKRNLSVPWPSILRSPAVWAIIIAHLCANWAVHATVSTGPMYMKEVLNFDPAENGVLSAIVMVIGIVSVVAFAKLADVIRSKKWLSTVAVRKLFQFVGIVLPAILTVWVSFLDCDLRIQALVLLALIGICTGPQKSGYQVNHVDIAPRYAGLLFGITNTIGTIPGMVAPVVITMLTPNGTREEWQVTYLIAVAIGVFGMIAFLILARGVVQPWAIEKYAEDENHVKMEQMQDMLPESNHS</sequence>
<name>A0A8J1XZA3_OWEFU</name>
<evidence type="ECO:0000256" key="5">
    <source>
        <dbReference type="ARBA" id="ARBA00022989"/>
    </source>
</evidence>
<evidence type="ECO:0000256" key="2">
    <source>
        <dbReference type="ARBA" id="ARBA00022448"/>
    </source>
</evidence>
<dbReference type="Pfam" id="PF07690">
    <property type="entry name" value="MFS_1"/>
    <property type="match status" value="2"/>
</dbReference>
<dbReference type="GO" id="GO:0016020">
    <property type="term" value="C:membrane"/>
    <property type="evidence" value="ECO:0007669"/>
    <property type="project" value="UniProtKB-SubCell"/>
</dbReference>
<evidence type="ECO:0000256" key="3">
    <source>
        <dbReference type="ARBA" id="ARBA00022692"/>
    </source>
</evidence>
<dbReference type="GO" id="GO:0006820">
    <property type="term" value="P:monoatomic anion transport"/>
    <property type="evidence" value="ECO:0007669"/>
    <property type="project" value="TreeGrafter"/>
</dbReference>
<organism evidence="7 8">
    <name type="scientific">Owenia fusiformis</name>
    <name type="common">Polychaete worm</name>
    <dbReference type="NCBI Taxonomy" id="6347"/>
    <lineage>
        <taxon>Eukaryota</taxon>
        <taxon>Metazoa</taxon>
        <taxon>Spiralia</taxon>
        <taxon>Lophotrochozoa</taxon>
        <taxon>Annelida</taxon>
        <taxon>Polychaeta</taxon>
        <taxon>Sedentaria</taxon>
        <taxon>Canalipalpata</taxon>
        <taxon>Sabellida</taxon>
        <taxon>Oweniida</taxon>
        <taxon>Oweniidae</taxon>
        <taxon>Owenia</taxon>
    </lineage>
</organism>
<protein>
    <submittedName>
        <fullName evidence="7">Uncharacterized protein</fullName>
    </submittedName>
</protein>
<evidence type="ECO:0000313" key="8">
    <source>
        <dbReference type="Proteomes" id="UP000749559"/>
    </source>
</evidence>
<evidence type="ECO:0000313" key="7">
    <source>
        <dbReference type="EMBL" id="CAH1773654.1"/>
    </source>
</evidence>
<keyword evidence="8" id="KW-1185">Reference proteome</keyword>
<keyword evidence="2" id="KW-0813">Transport</keyword>
<dbReference type="CDD" id="cd17318">
    <property type="entry name" value="MFS_SLC17"/>
    <property type="match status" value="1"/>
</dbReference>
<proteinExistence type="predicted"/>
<keyword evidence="4" id="KW-0769">Symport</keyword>
<dbReference type="Proteomes" id="UP000749559">
    <property type="component" value="Unassembled WGS sequence"/>
</dbReference>
<dbReference type="Gene3D" id="1.20.1250.20">
    <property type="entry name" value="MFS general substrate transporter like domains"/>
    <property type="match status" value="4"/>
</dbReference>
<evidence type="ECO:0000256" key="4">
    <source>
        <dbReference type="ARBA" id="ARBA00022847"/>
    </source>
</evidence>
<evidence type="ECO:0000256" key="1">
    <source>
        <dbReference type="ARBA" id="ARBA00004141"/>
    </source>
</evidence>
<dbReference type="EMBL" id="CAIIXF020000001">
    <property type="protein sequence ID" value="CAH1773654.1"/>
    <property type="molecule type" value="Genomic_DNA"/>
</dbReference>
<dbReference type="FunFam" id="1.20.1250.20:FF:000003">
    <property type="entry name" value="Solute carrier family 17 member 3"/>
    <property type="match status" value="2"/>
</dbReference>
<dbReference type="PROSITE" id="PS50850">
    <property type="entry name" value="MFS"/>
    <property type="match status" value="2"/>
</dbReference>
<keyword evidence="6" id="KW-0472">Membrane</keyword>
<dbReference type="InterPro" id="IPR036259">
    <property type="entry name" value="MFS_trans_sf"/>
</dbReference>
<dbReference type="SUPFAM" id="SSF103473">
    <property type="entry name" value="MFS general substrate transporter"/>
    <property type="match status" value="2"/>
</dbReference>
<dbReference type="InterPro" id="IPR020846">
    <property type="entry name" value="MFS_dom"/>
</dbReference>
<keyword evidence="5" id="KW-1133">Transmembrane helix</keyword>
<dbReference type="InterPro" id="IPR050382">
    <property type="entry name" value="MFS_Na/Anion_cotransporter"/>
</dbReference>
<dbReference type="PANTHER" id="PTHR11662">
    <property type="entry name" value="SOLUTE CARRIER FAMILY 17"/>
    <property type="match status" value="1"/>
</dbReference>